<feature type="domain" description="BD-FAE-like" evidence="2">
    <location>
        <begin position="39"/>
        <end position="223"/>
    </location>
</feature>
<name>A0A4U8Q8D0_9FIRM</name>
<comment type="caution">
    <text evidence="3">The sequence shown here is derived from an EMBL/GenBank/DDBJ whole genome shotgun (WGS) entry which is preliminary data.</text>
</comment>
<gene>
    <name evidence="3" type="primary">axeA1_1</name>
    <name evidence="3" type="ORF">DSM106044_01953</name>
</gene>
<proteinExistence type="predicted"/>
<dbReference type="AlphaFoldDB" id="A0A4U8Q8D0"/>
<organism evidence="3 4">
    <name type="scientific">Robinsoniella peoriensis</name>
    <dbReference type="NCBI Taxonomy" id="180332"/>
    <lineage>
        <taxon>Bacteria</taxon>
        <taxon>Bacillati</taxon>
        <taxon>Bacillota</taxon>
        <taxon>Clostridia</taxon>
        <taxon>Lachnospirales</taxon>
        <taxon>Lachnospiraceae</taxon>
        <taxon>Robinsoniella</taxon>
    </lineage>
</organism>
<dbReference type="Proteomes" id="UP000306509">
    <property type="component" value="Unassembled WGS sequence"/>
</dbReference>
<dbReference type="InterPro" id="IPR050300">
    <property type="entry name" value="GDXG_lipolytic_enzyme"/>
</dbReference>
<evidence type="ECO:0000313" key="4">
    <source>
        <dbReference type="Proteomes" id="UP000306509"/>
    </source>
</evidence>
<dbReference type="InterPro" id="IPR029058">
    <property type="entry name" value="AB_hydrolase_fold"/>
</dbReference>
<dbReference type="OrthoDB" id="9794725at2"/>
<dbReference type="SUPFAM" id="SSF53474">
    <property type="entry name" value="alpha/beta-Hydrolases"/>
    <property type="match status" value="1"/>
</dbReference>
<dbReference type="GO" id="GO:0046555">
    <property type="term" value="F:acetylxylan esterase activity"/>
    <property type="evidence" value="ECO:0007669"/>
    <property type="project" value="UniProtKB-EC"/>
</dbReference>
<dbReference type="PANTHER" id="PTHR48081">
    <property type="entry name" value="AB HYDROLASE SUPERFAMILY PROTEIN C4A8.06C"/>
    <property type="match status" value="1"/>
</dbReference>
<protein>
    <submittedName>
        <fullName evidence="3">Acetylxylan esterase</fullName>
        <ecNumber evidence="3">3.1.1.72</ecNumber>
    </submittedName>
</protein>
<dbReference type="EMBL" id="QGQD01000043">
    <property type="protein sequence ID" value="TLD01161.1"/>
    <property type="molecule type" value="Genomic_DNA"/>
</dbReference>
<keyword evidence="4" id="KW-1185">Reference proteome</keyword>
<reference evidence="3 4" key="1">
    <citation type="journal article" date="2019" name="Anaerobe">
        <title>Detection of Robinsoniella peoriensis in multiple bone samples of a trauma patient.</title>
        <authorList>
            <person name="Schrottner P."/>
            <person name="Hartwich K."/>
            <person name="Bunk B."/>
            <person name="Schober I."/>
            <person name="Helbig S."/>
            <person name="Rudolph W.W."/>
            <person name="Gunzer F."/>
        </authorList>
    </citation>
    <scope>NUCLEOTIDE SEQUENCE [LARGE SCALE GENOMIC DNA]</scope>
    <source>
        <strain evidence="3 4">DSM 106044</strain>
    </source>
</reference>
<dbReference type="EC" id="3.1.1.72" evidence="3"/>
<evidence type="ECO:0000256" key="1">
    <source>
        <dbReference type="ARBA" id="ARBA00022801"/>
    </source>
</evidence>
<dbReference type="STRING" id="180332.GCA_000797495_04888"/>
<sequence length="277" mass="30985">MIYKEMNVEAAYEKAGADHGKYQPRLFGYMYSDSEELKMSGKRPAVIICPGGAYQFKSDREAEPVAMRFLAAGMQAFVLQYSAAPSRYPCAVLELATSVAMVREHAREWGIDPEKIFICGFSAGGHLCASLGTLWKDEIFTQVFGTENLNYKPSGMILCYPVITMGEFTHKESRANLTGTDGSTELSEKLSLEKQVTADTLPTFIWHTQEDNAVPVENTLLFTCALRKYRVPFELHIYEKGGHGLSLCDETTAGNQDQIVPDNAGWIDHAVRWLKRF</sequence>
<dbReference type="Gene3D" id="3.40.50.1820">
    <property type="entry name" value="alpha/beta hydrolase"/>
    <property type="match status" value="1"/>
</dbReference>
<dbReference type="RefSeq" id="WP_081820380.1">
    <property type="nucleotide sequence ID" value="NZ_CABMJZ010000021.1"/>
</dbReference>
<dbReference type="InterPro" id="IPR049492">
    <property type="entry name" value="BD-FAE-like_dom"/>
</dbReference>
<dbReference type="Pfam" id="PF20434">
    <property type="entry name" value="BD-FAE"/>
    <property type="match status" value="1"/>
</dbReference>
<accession>A0A4U8Q8D0</accession>
<evidence type="ECO:0000259" key="2">
    <source>
        <dbReference type="Pfam" id="PF20434"/>
    </source>
</evidence>
<keyword evidence="1 3" id="KW-0378">Hydrolase</keyword>
<evidence type="ECO:0000313" key="3">
    <source>
        <dbReference type="EMBL" id="TLD01161.1"/>
    </source>
</evidence>
<dbReference type="PANTHER" id="PTHR48081:SF6">
    <property type="entry name" value="PEPTIDASE S9 PROLYL OLIGOPEPTIDASE CATALYTIC DOMAIN-CONTAINING PROTEIN"/>
    <property type="match status" value="1"/>
</dbReference>